<protein>
    <submittedName>
        <fullName evidence="2">Uncharacterized protein</fullName>
    </submittedName>
</protein>
<gene>
    <name evidence="2" type="ORF">PGT21_026747</name>
</gene>
<accession>A0A5B0N6M6</accession>
<name>A0A5B0N6M6_PUCGR</name>
<keyword evidence="3" id="KW-1185">Reference proteome</keyword>
<evidence type="ECO:0000256" key="1">
    <source>
        <dbReference type="SAM" id="MobiDB-lite"/>
    </source>
</evidence>
<proteinExistence type="predicted"/>
<dbReference type="Proteomes" id="UP000324748">
    <property type="component" value="Unassembled WGS sequence"/>
</dbReference>
<comment type="caution">
    <text evidence="2">The sequence shown here is derived from an EMBL/GenBank/DDBJ whole genome shotgun (WGS) entry which is preliminary data.</text>
</comment>
<dbReference type="AlphaFoldDB" id="A0A5B0N6M6"/>
<dbReference type="EMBL" id="VSWC01000118">
    <property type="protein sequence ID" value="KAA1084402.1"/>
    <property type="molecule type" value="Genomic_DNA"/>
</dbReference>
<feature type="region of interest" description="Disordered" evidence="1">
    <location>
        <begin position="1"/>
        <end position="20"/>
    </location>
</feature>
<reference evidence="2 3" key="1">
    <citation type="submission" date="2019-05" db="EMBL/GenBank/DDBJ databases">
        <title>Emergence of the Ug99 lineage of the wheat stem rust pathogen through somatic hybridization.</title>
        <authorList>
            <person name="Li F."/>
            <person name="Upadhyaya N.M."/>
            <person name="Sperschneider J."/>
            <person name="Matny O."/>
            <person name="Nguyen-Phuc H."/>
            <person name="Mago R."/>
            <person name="Raley C."/>
            <person name="Miller M.E."/>
            <person name="Silverstein K.A.T."/>
            <person name="Henningsen E."/>
            <person name="Hirsch C.D."/>
            <person name="Visser B."/>
            <person name="Pretorius Z.A."/>
            <person name="Steffenson B.J."/>
            <person name="Schwessinger B."/>
            <person name="Dodds P.N."/>
            <person name="Figueroa M."/>
        </authorList>
    </citation>
    <scope>NUCLEOTIDE SEQUENCE [LARGE SCALE GENOMIC DNA]</scope>
    <source>
        <strain evidence="2">21-0</strain>
    </source>
</reference>
<organism evidence="2 3">
    <name type="scientific">Puccinia graminis f. sp. tritici</name>
    <dbReference type="NCBI Taxonomy" id="56615"/>
    <lineage>
        <taxon>Eukaryota</taxon>
        <taxon>Fungi</taxon>
        <taxon>Dikarya</taxon>
        <taxon>Basidiomycota</taxon>
        <taxon>Pucciniomycotina</taxon>
        <taxon>Pucciniomycetes</taxon>
        <taxon>Pucciniales</taxon>
        <taxon>Pucciniaceae</taxon>
        <taxon>Puccinia</taxon>
    </lineage>
</organism>
<evidence type="ECO:0000313" key="2">
    <source>
        <dbReference type="EMBL" id="KAA1084402.1"/>
    </source>
</evidence>
<evidence type="ECO:0000313" key="3">
    <source>
        <dbReference type="Proteomes" id="UP000324748"/>
    </source>
</evidence>
<sequence length="110" mass="12163">MWAKMGQKAPPSPTKLPWATPEAFHRLTQKEASENQKLSAFGISGTSDIDPREVPQLCAIWCAQSARPFSALGEQAHRGIFTPGCRQEPTGFEGDNDNEMTMKKLMTMLP</sequence>